<protein>
    <submittedName>
        <fullName evidence="2">Uncharacterized protein</fullName>
    </submittedName>
</protein>
<comment type="caution">
    <text evidence="2">The sequence shown here is derived from an EMBL/GenBank/DDBJ whole genome shotgun (WGS) entry which is preliminary data.</text>
</comment>
<dbReference type="Proteomes" id="UP000663802">
    <property type="component" value="Unassembled WGS sequence"/>
</dbReference>
<keyword evidence="3" id="KW-1185">Reference proteome</keyword>
<keyword evidence="1" id="KW-0812">Transmembrane</keyword>
<organism evidence="2 3">
    <name type="scientific">Clostridium zeae</name>
    <dbReference type="NCBI Taxonomy" id="2759022"/>
    <lineage>
        <taxon>Bacteria</taxon>
        <taxon>Bacillati</taxon>
        <taxon>Bacillota</taxon>
        <taxon>Clostridia</taxon>
        <taxon>Eubacteriales</taxon>
        <taxon>Clostridiaceae</taxon>
        <taxon>Clostridium</taxon>
    </lineage>
</organism>
<evidence type="ECO:0000256" key="1">
    <source>
        <dbReference type="SAM" id="Phobius"/>
    </source>
</evidence>
<gene>
    <name evidence="2" type="ORF">CSC2_24610</name>
</gene>
<dbReference type="RefSeq" id="WP_206870218.1">
    <property type="nucleotide sequence ID" value="NZ_BMBA01000002.1"/>
</dbReference>
<evidence type="ECO:0000313" key="3">
    <source>
        <dbReference type="Proteomes" id="UP000663802"/>
    </source>
</evidence>
<sequence length="78" mass="9341">MKNFIDFVNSQQGKKTKDLSYLFMFFILILVPAINFVSKYISNAYFYIFLIIVFQFVAIGYPIYVIKEFLKYKRISNN</sequence>
<proteinExistence type="predicted"/>
<keyword evidence="1" id="KW-0472">Membrane</keyword>
<feature type="transmembrane region" description="Helical" evidence="1">
    <location>
        <begin position="21"/>
        <end position="38"/>
    </location>
</feature>
<reference evidence="2 3" key="1">
    <citation type="journal article" date="2021" name="Int. J. Syst. Evol. Microbiol.">
        <title>Clostridium zeae sp. nov., isolated from corn silage.</title>
        <authorList>
            <person name="Kobayashi H."/>
            <person name="Tanizawa Y."/>
            <person name="Yagura M."/>
            <person name="Sakamoto M."/>
            <person name="Ohkuma M."/>
            <person name="Tohno M."/>
        </authorList>
    </citation>
    <scope>NUCLEOTIDE SEQUENCE [LARGE SCALE GENOMIC DNA]</scope>
    <source>
        <strain evidence="2 3">CSC2</strain>
    </source>
</reference>
<accession>A0ABQ1EBC2</accession>
<name>A0ABQ1EBC2_9CLOT</name>
<dbReference type="EMBL" id="BMBA01000002">
    <property type="protein sequence ID" value="GFZ31935.1"/>
    <property type="molecule type" value="Genomic_DNA"/>
</dbReference>
<feature type="transmembrane region" description="Helical" evidence="1">
    <location>
        <begin position="44"/>
        <end position="66"/>
    </location>
</feature>
<keyword evidence="1" id="KW-1133">Transmembrane helix</keyword>
<evidence type="ECO:0000313" key="2">
    <source>
        <dbReference type="EMBL" id="GFZ31935.1"/>
    </source>
</evidence>